<dbReference type="GO" id="GO:0008483">
    <property type="term" value="F:transaminase activity"/>
    <property type="evidence" value="ECO:0007669"/>
    <property type="project" value="UniProtKB-KW"/>
</dbReference>
<proteinExistence type="inferred from homology"/>
<dbReference type="InterPro" id="IPR015422">
    <property type="entry name" value="PyrdxlP-dep_Trfase_small"/>
</dbReference>
<gene>
    <name evidence="5" type="ORF">SAMN02744037_02800</name>
</gene>
<keyword evidence="5" id="KW-0032">Aminotransferase</keyword>
<name>A0A1M6UI19_9FIRM</name>
<dbReference type="Proteomes" id="UP000242497">
    <property type="component" value="Unassembled WGS sequence"/>
</dbReference>
<reference evidence="6" key="1">
    <citation type="submission" date="2016-11" db="EMBL/GenBank/DDBJ databases">
        <authorList>
            <person name="Varghese N."/>
            <person name="Submissions S."/>
        </authorList>
    </citation>
    <scope>NUCLEOTIDE SEQUENCE [LARGE SCALE GENOMIC DNA]</scope>
    <source>
        <strain evidence="6">DSM 15518</strain>
    </source>
</reference>
<dbReference type="PANTHER" id="PTHR11601:SF34">
    <property type="entry name" value="CYSTEINE DESULFURASE"/>
    <property type="match status" value="1"/>
</dbReference>
<accession>A0A1M6UI19</accession>
<dbReference type="InterPro" id="IPR015421">
    <property type="entry name" value="PyrdxlP-dep_Trfase_major"/>
</dbReference>
<organism evidence="5 6">
    <name type="scientific">Tepidibacter formicigenes DSM 15518</name>
    <dbReference type="NCBI Taxonomy" id="1123349"/>
    <lineage>
        <taxon>Bacteria</taxon>
        <taxon>Bacillati</taxon>
        <taxon>Bacillota</taxon>
        <taxon>Clostridia</taxon>
        <taxon>Peptostreptococcales</taxon>
        <taxon>Peptostreptococcaceae</taxon>
        <taxon>Tepidibacter</taxon>
    </lineage>
</organism>
<evidence type="ECO:0000313" key="5">
    <source>
        <dbReference type="EMBL" id="SHK68810.1"/>
    </source>
</evidence>
<keyword evidence="5" id="KW-0808">Transferase</keyword>
<sequence>MLTISAHKIYGPKGIGALYINENIDIDNFIHGGFQEMKKRAGTQNVSGCVGLGYAIELATSDIENKNKKIEILRDKLINKIQTKIDGVKLNGHPTERLSNNVNVSFENQQH</sequence>
<evidence type="ECO:0000256" key="2">
    <source>
        <dbReference type="ARBA" id="ARBA00006490"/>
    </source>
</evidence>
<dbReference type="PANTHER" id="PTHR11601">
    <property type="entry name" value="CYSTEINE DESULFURYLASE FAMILY MEMBER"/>
    <property type="match status" value="1"/>
</dbReference>
<dbReference type="Gene3D" id="3.90.1150.10">
    <property type="entry name" value="Aspartate Aminotransferase, domain 1"/>
    <property type="match status" value="1"/>
</dbReference>
<evidence type="ECO:0000259" key="4">
    <source>
        <dbReference type="Pfam" id="PF00266"/>
    </source>
</evidence>
<comment type="cofactor">
    <cofactor evidence="1">
        <name>pyridoxal 5'-phosphate</name>
        <dbReference type="ChEBI" id="CHEBI:597326"/>
    </cofactor>
</comment>
<evidence type="ECO:0000313" key="6">
    <source>
        <dbReference type="Proteomes" id="UP000242497"/>
    </source>
</evidence>
<feature type="domain" description="Aminotransferase class V" evidence="4">
    <location>
        <begin position="1"/>
        <end position="108"/>
    </location>
</feature>
<dbReference type="InterPro" id="IPR015424">
    <property type="entry name" value="PyrdxlP-dep_Trfase"/>
</dbReference>
<dbReference type="InterPro" id="IPR000192">
    <property type="entry name" value="Aminotrans_V_dom"/>
</dbReference>
<dbReference type="Gene3D" id="3.40.640.10">
    <property type="entry name" value="Type I PLP-dependent aspartate aminotransferase-like (Major domain)"/>
    <property type="match status" value="1"/>
</dbReference>
<comment type="similarity">
    <text evidence="2">Belongs to the class-V pyridoxal-phosphate-dependent aminotransferase family. NifS/IscS subfamily.</text>
</comment>
<evidence type="ECO:0000256" key="3">
    <source>
        <dbReference type="ARBA" id="ARBA00050776"/>
    </source>
</evidence>
<comment type="catalytic activity">
    <reaction evidence="3">
        <text>(sulfur carrier)-H + L-cysteine = (sulfur carrier)-SH + L-alanine</text>
        <dbReference type="Rhea" id="RHEA:43892"/>
        <dbReference type="Rhea" id="RHEA-COMP:14737"/>
        <dbReference type="Rhea" id="RHEA-COMP:14739"/>
        <dbReference type="ChEBI" id="CHEBI:29917"/>
        <dbReference type="ChEBI" id="CHEBI:35235"/>
        <dbReference type="ChEBI" id="CHEBI:57972"/>
        <dbReference type="ChEBI" id="CHEBI:64428"/>
        <dbReference type="EC" id="2.8.1.7"/>
    </reaction>
</comment>
<dbReference type="SUPFAM" id="SSF53383">
    <property type="entry name" value="PLP-dependent transferases"/>
    <property type="match status" value="1"/>
</dbReference>
<keyword evidence="6" id="KW-1185">Reference proteome</keyword>
<dbReference type="EMBL" id="FRAE01000146">
    <property type="protein sequence ID" value="SHK68810.1"/>
    <property type="molecule type" value="Genomic_DNA"/>
</dbReference>
<dbReference type="GO" id="GO:0031071">
    <property type="term" value="F:cysteine desulfurase activity"/>
    <property type="evidence" value="ECO:0007669"/>
    <property type="project" value="UniProtKB-EC"/>
</dbReference>
<dbReference type="AlphaFoldDB" id="A0A1M6UI19"/>
<protein>
    <submittedName>
        <fullName evidence="5">Aminotransferase class-V</fullName>
    </submittedName>
</protein>
<dbReference type="Pfam" id="PF00266">
    <property type="entry name" value="Aminotran_5"/>
    <property type="match status" value="1"/>
</dbReference>
<dbReference type="STRING" id="1123349.SAMN02744037_02800"/>
<evidence type="ECO:0000256" key="1">
    <source>
        <dbReference type="ARBA" id="ARBA00001933"/>
    </source>
</evidence>